<keyword evidence="1" id="KW-0175">Coiled coil</keyword>
<protein>
    <submittedName>
        <fullName evidence="2">Uncharacterized protein</fullName>
    </submittedName>
</protein>
<keyword evidence="3" id="KW-1185">Reference proteome</keyword>
<reference evidence="2 3" key="1">
    <citation type="journal article" date="2023" name="Plants (Basel)">
        <title>Bridging the Gap: Combining Genomics and Transcriptomics Approaches to Understand Stylosanthes scabra, an Orphan Legume from the Brazilian Caatinga.</title>
        <authorList>
            <person name="Ferreira-Neto J.R.C."/>
            <person name="da Silva M.D."/>
            <person name="Binneck E."/>
            <person name="de Melo N.F."/>
            <person name="da Silva R.H."/>
            <person name="de Melo A.L.T.M."/>
            <person name="Pandolfi V."/>
            <person name="Bustamante F.O."/>
            <person name="Brasileiro-Vidal A.C."/>
            <person name="Benko-Iseppon A.M."/>
        </authorList>
    </citation>
    <scope>NUCLEOTIDE SEQUENCE [LARGE SCALE GENOMIC DNA]</scope>
    <source>
        <tissue evidence="2">Leaves</tissue>
    </source>
</reference>
<feature type="coiled-coil region" evidence="1">
    <location>
        <begin position="1"/>
        <end position="28"/>
    </location>
</feature>
<evidence type="ECO:0000313" key="2">
    <source>
        <dbReference type="EMBL" id="MED6117989.1"/>
    </source>
</evidence>
<name>A0ABU6R230_9FABA</name>
<sequence length="63" mass="7590">MLQIEEKLENTLKLFEEAQVRFEEARSQSTIIRETAKIHLPKPKEFKGVRDAREVENFLWQME</sequence>
<dbReference type="EMBL" id="JASCZI010012045">
    <property type="protein sequence ID" value="MED6117989.1"/>
    <property type="molecule type" value="Genomic_DNA"/>
</dbReference>
<evidence type="ECO:0000256" key="1">
    <source>
        <dbReference type="SAM" id="Coils"/>
    </source>
</evidence>
<feature type="non-terminal residue" evidence="2">
    <location>
        <position position="63"/>
    </location>
</feature>
<comment type="caution">
    <text evidence="2">The sequence shown here is derived from an EMBL/GenBank/DDBJ whole genome shotgun (WGS) entry which is preliminary data.</text>
</comment>
<accession>A0ABU6R230</accession>
<organism evidence="2 3">
    <name type="scientific">Stylosanthes scabra</name>
    <dbReference type="NCBI Taxonomy" id="79078"/>
    <lineage>
        <taxon>Eukaryota</taxon>
        <taxon>Viridiplantae</taxon>
        <taxon>Streptophyta</taxon>
        <taxon>Embryophyta</taxon>
        <taxon>Tracheophyta</taxon>
        <taxon>Spermatophyta</taxon>
        <taxon>Magnoliopsida</taxon>
        <taxon>eudicotyledons</taxon>
        <taxon>Gunneridae</taxon>
        <taxon>Pentapetalae</taxon>
        <taxon>rosids</taxon>
        <taxon>fabids</taxon>
        <taxon>Fabales</taxon>
        <taxon>Fabaceae</taxon>
        <taxon>Papilionoideae</taxon>
        <taxon>50 kb inversion clade</taxon>
        <taxon>dalbergioids sensu lato</taxon>
        <taxon>Dalbergieae</taxon>
        <taxon>Pterocarpus clade</taxon>
        <taxon>Stylosanthes</taxon>
    </lineage>
</organism>
<evidence type="ECO:0000313" key="3">
    <source>
        <dbReference type="Proteomes" id="UP001341840"/>
    </source>
</evidence>
<gene>
    <name evidence="2" type="ORF">PIB30_115214</name>
</gene>
<proteinExistence type="predicted"/>
<dbReference type="Proteomes" id="UP001341840">
    <property type="component" value="Unassembled WGS sequence"/>
</dbReference>